<protein>
    <submittedName>
        <fullName evidence="5">Uncharacterized protein</fullName>
    </submittedName>
</protein>
<dbReference type="GO" id="GO:0009507">
    <property type="term" value="C:chloroplast"/>
    <property type="evidence" value="ECO:0007669"/>
    <property type="project" value="UniProtKB-SubCell"/>
</dbReference>
<evidence type="ECO:0000313" key="6">
    <source>
        <dbReference type="Proteomes" id="UP001055712"/>
    </source>
</evidence>
<evidence type="ECO:0000256" key="4">
    <source>
        <dbReference type="SAM" id="MobiDB-lite"/>
    </source>
</evidence>
<dbReference type="Pfam" id="PF00504">
    <property type="entry name" value="Chloroa_b-bind"/>
    <property type="match status" value="1"/>
</dbReference>
<dbReference type="Proteomes" id="UP001055712">
    <property type="component" value="Unassembled WGS sequence"/>
</dbReference>
<evidence type="ECO:0000256" key="2">
    <source>
        <dbReference type="ARBA" id="ARBA00022528"/>
    </source>
</evidence>
<evidence type="ECO:0000256" key="3">
    <source>
        <dbReference type="ARBA" id="ARBA00022640"/>
    </source>
</evidence>
<name>A0A9D4TTV4_CHLVU</name>
<keyword evidence="3" id="KW-0934">Plastid</keyword>
<sequence>MMAAIAPTCTAFRGAQIVRSSRTTAARPTARLIVRAGPVKNDPPRNDGSSADDRLAKDPAINPGGWTRTQEVSNGRAAIAGLIAAFIAEKSVHTSAFDQLFGSAGGAPWAKPLFFVVVGTFIAITGAELKATGNQPISGNPQASPFSPELRLNAGRAAMVGFAALMVWEATQGRPFFG</sequence>
<keyword evidence="2" id="KW-0150">Chloroplast</keyword>
<comment type="subcellular location">
    <subcellularLocation>
        <location evidence="1">Plastid</location>
        <location evidence="1">Chloroplast</location>
    </subcellularLocation>
</comment>
<proteinExistence type="predicted"/>
<evidence type="ECO:0000313" key="5">
    <source>
        <dbReference type="EMBL" id="KAI3434383.1"/>
    </source>
</evidence>
<comment type="caution">
    <text evidence="5">The sequence shown here is derived from an EMBL/GenBank/DDBJ whole genome shotgun (WGS) entry which is preliminary data.</text>
</comment>
<keyword evidence="6" id="KW-1185">Reference proteome</keyword>
<dbReference type="AlphaFoldDB" id="A0A9D4TTV4"/>
<dbReference type="EMBL" id="SIDB01000003">
    <property type="protein sequence ID" value="KAI3434383.1"/>
    <property type="molecule type" value="Genomic_DNA"/>
</dbReference>
<feature type="region of interest" description="Disordered" evidence="4">
    <location>
        <begin position="34"/>
        <end position="69"/>
    </location>
</feature>
<gene>
    <name evidence="5" type="ORF">D9Q98_002461</name>
</gene>
<evidence type="ECO:0000256" key="1">
    <source>
        <dbReference type="ARBA" id="ARBA00004229"/>
    </source>
</evidence>
<reference evidence="5" key="2">
    <citation type="submission" date="2020-11" db="EMBL/GenBank/DDBJ databases">
        <authorList>
            <person name="Cecchin M."/>
            <person name="Marcolungo L."/>
            <person name="Rossato M."/>
            <person name="Girolomoni L."/>
            <person name="Cosentino E."/>
            <person name="Cuine S."/>
            <person name="Li-Beisson Y."/>
            <person name="Delledonne M."/>
            <person name="Ballottari M."/>
        </authorList>
    </citation>
    <scope>NUCLEOTIDE SEQUENCE</scope>
    <source>
        <strain evidence="5">211/11P</strain>
        <tissue evidence="5">Whole cell</tissue>
    </source>
</reference>
<accession>A0A9D4TTV4</accession>
<organism evidence="5 6">
    <name type="scientific">Chlorella vulgaris</name>
    <name type="common">Green alga</name>
    <dbReference type="NCBI Taxonomy" id="3077"/>
    <lineage>
        <taxon>Eukaryota</taxon>
        <taxon>Viridiplantae</taxon>
        <taxon>Chlorophyta</taxon>
        <taxon>core chlorophytes</taxon>
        <taxon>Trebouxiophyceae</taxon>
        <taxon>Chlorellales</taxon>
        <taxon>Chlorellaceae</taxon>
        <taxon>Chlorella clade</taxon>
        <taxon>Chlorella</taxon>
    </lineage>
</organism>
<dbReference type="InterPro" id="IPR022796">
    <property type="entry name" value="Chloroa_b-bind"/>
</dbReference>
<reference evidence="5" key="1">
    <citation type="journal article" date="2019" name="Plant J.">
        <title>Chlorella vulgaris genome assembly and annotation reveals the molecular basis for metabolic acclimation to high light conditions.</title>
        <authorList>
            <person name="Cecchin M."/>
            <person name="Marcolungo L."/>
            <person name="Rossato M."/>
            <person name="Girolomoni L."/>
            <person name="Cosentino E."/>
            <person name="Cuine S."/>
            <person name="Li-Beisson Y."/>
            <person name="Delledonne M."/>
            <person name="Ballottari M."/>
        </authorList>
    </citation>
    <scope>NUCLEOTIDE SEQUENCE</scope>
    <source>
        <strain evidence="5">211/11P</strain>
    </source>
</reference>
<dbReference type="SUPFAM" id="SSF103511">
    <property type="entry name" value="Chlorophyll a-b binding protein"/>
    <property type="match status" value="1"/>
</dbReference>